<organism evidence="4 5">
    <name type="scientific">Phlebiopsis gigantea (strain 11061_1 CR5-6)</name>
    <name type="common">White-rot fungus</name>
    <name type="synonym">Peniophora gigantea</name>
    <dbReference type="NCBI Taxonomy" id="745531"/>
    <lineage>
        <taxon>Eukaryota</taxon>
        <taxon>Fungi</taxon>
        <taxon>Dikarya</taxon>
        <taxon>Basidiomycota</taxon>
        <taxon>Agaricomycotina</taxon>
        <taxon>Agaricomycetes</taxon>
        <taxon>Polyporales</taxon>
        <taxon>Phanerochaetaceae</taxon>
        <taxon>Phlebiopsis</taxon>
    </lineage>
</organism>
<dbReference type="InterPro" id="IPR021109">
    <property type="entry name" value="Peptidase_aspartic_dom_sf"/>
</dbReference>
<keyword evidence="5" id="KW-1185">Reference proteome</keyword>
<comment type="similarity">
    <text evidence="1">Belongs to the peptidase A1 family.</text>
</comment>
<evidence type="ECO:0000259" key="3">
    <source>
        <dbReference type="PROSITE" id="PS51767"/>
    </source>
</evidence>
<dbReference type="CDD" id="cd05471">
    <property type="entry name" value="pepsin_like"/>
    <property type="match status" value="1"/>
</dbReference>
<dbReference type="Proteomes" id="UP000053257">
    <property type="component" value="Unassembled WGS sequence"/>
</dbReference>
<dbReference type="InterPro" id="IPR034164">
    <property type="entry name" value="Pepsin-like_dom"/>
</dbReference>
<dbReference type="Gene3D" id="2.40.70.10">
    <property type="entry name" value="Acid Proteases"/>
    <property type="match status" value="2"/>
</dbReference>
<dbReference type="OrthoDB" id="771136at2759"/>
<dbReference type="EMBL" id="KN840503">
    <property type="protein sequence ID" value="KIP07146.1"/>
    <property type="molecule type" value="Genomic_DNA"/>
</dbReference>
<evidence type="ECO:0000256" key="1">
    <source>
        <dbReference type="ARBA" id="ARBA00007447"/>
    </source>
</evidence>
<keyword evidence="2" id="KW-0732">Signal</keyword>
<evidence type="ECO:0000313" key="4">
    <source>
        <dbReference type="EMBL" id="KIP07146.1"/>
    </source>
</evidence>
<feature type="domain" description="Peptidase A1" evidence="3">
    <location>
        <begin position="64"/>
        <end position="393"/>
    </location>
</feature>
<dbReference type="InterPro" id="IPR033121">
    <property type="entry name" value="PEPTIDASE_A1"/>
</dbReference>
<evidence type="ECO:0000256" key="2">
    <source>
        <dbReference type="SAM" id="SignalP"/>
    </source>
</evidence>
<dbReference type="PANTHER" id="PTHR47966">
    <property type="entry name" value="BETA-SITE APP-CLEAVING ENZYME, ISOFORM A-RELATED"/>
    <property type="match status" value="1"/>
</dbReference>
<dbReference type="PROSITE" id="PS51767">
    <property type="entry name" value="PEPTIDASE_A1"/>
    <property type="match status" value="1"/>
</dbReference>
<dbReference type="STRING" id="745531.A0A0C3RYF4"/>
<proteinExistence type="inferred from homology"/>
<dbReference type="GO" id="GO:0004190">
    <property type="term" value="F:aspartic-type endopeptidase activity"/>
    <property type="evidence" value="ECO:0007669"/>
    <property type="project" value="InterPro"/>
</dbReference>
<sequence length="478" mass="51664">MLTRSFACAIPLILTEAVSAAPLHLPSRRENFDPPASTRLEFVNAANPFNFDVVDLDGDGAIIYVANITVDGISYEVQLDTGSSDLWLNTQNTTLSSAASDTGISTTIVYGDTTVATGDIYVAAAQFGNFSIPSQAFINAPGSNATSDNDLGLIGLSTRNISEIYSSLENTSYDGNPLLYNIFSTYPNVSNYMTFLLARSNLGITEGGVFTIGEVDSGWSAVQNQTKIPVVAGLQQWIGLTDGIVVNGKNYSGHGLLSEVEGVPKDLRKKTLSLLDSGTSLGTLPPHYWDAVYGNIEGIEVYDEENGIFSVPCDTKLNVSIVFNGTEYPINPLDLTQLMTTGNFSNGTNETLCVNAFVPADMSDQGFDIILGDTFMRNVYALFNFGNWTASGDEPPFIQLLSTTNQSEAWAQFDDLNAARIQQWNQLMGQYNLTSSSSGKSSSAWARKTSRMTPIQTSQDVSAVEEAVKTYNHWVNSP</sequence>
<name>A0A0C3RYF4_PHLG1</name>
<dbReference type="SUPFAM" id="SSF50630">
    <property type="entry name" value="Acid proteases"/>
    <property type="match status" value="1"/>
</dbReference>
<evidence type="ECO:0000313" key="5">
    <source>
        <dbReference type="Proteomes" id="UP000053257"/>
    </source>
</evidence>
<dbReference type="PRINTS" id="PR00792">
    <property type="entry name" value="PEPSIN"/>
</dbReference>
<feature type="chain" id="PRO_5002169473" description="Peptidase A1 domain-containing protein" evidence="2">
    <location>
        <begin position="21"/>
        <end position="478"/>
    </location>
</feature>
<dbReference type="InterPro" id="IPR001461">
    <property type="entry name" value="Aspartic_peptidase_A1"/>
</dbReference>
<feature type="signal peptide" evidence="2">
    <location>
        <begin position="1"/>
        <end position="20"/>
    </location>
</feature>
<reference evidence="4 5" key="1">
    <citation type="journal article" date="2014" name="PLoS Genet.">
        <title>Analysis of the Phlebiopsis gigantea genome, transcriptome and secretome provides insight into its pioneer colonization strategies of wood.</title>
        <authorList>
            <person name="Hori C."/>
            <person name="Ishida T."/>
            <person name="Igarashi K."/>
            <person name="Samejima M."/>
            <person name="Suzuki H."/>
            <person name="Master E."/>
            <person name="Ferreira P."/>
            <person name="Ruiz-Duenas F.J."/>
            <person name="Held B."/>
            <person name="Canessa P."/>
            <person name="Larrondo L.F."/>
            <person name="Schmoll M."/>
            <person name="Druzhinina I.S."/>
            <person name="Kubicek C.P."/>
            <person name="Gaskell J.A."/>
            <person name="Kersten P."/>
            <person name="St John F."/>
            <person name="Glasner J."/>
            <person name="Sabat G."/>
            <person name="Splinter BonDurant S."/>
            <person name="Syed K."/>
            <person name="Yadav J."/>
            <person name="Mgbeahuruike A.C."/>
            <person name="Kovalchuk A."/>
            <person name="Asiegbu F.O."/>
            <person name="Lackner G."/>
            <person name="Hoffmeister D."/>
            <person name="Rencoret J."/>
            <person name="Gutierrez A."/>
            <person name="Sun H."/>
            <person name="Lindquist E."/>
            <person name="Barry K."/>
            <person name="Riley R."/>
            <person name="Grigoriev I.V."/>
            <person name="Henrissat B."/>
            <person name="Kues U."/>
            <person name="Berka R.M."/>
            <person name="Martinez A.T."/>
            <person name="Covert S.F."/>
            <person name="Blanchette R.A."/>
            <person name="Cullen D."/>
        </authorList>
    </citation>
    <scope>NUCLEOTIDE SEQUENCE [LARGE SCALE GENOMIC DNA]</scope>
    <source>
        <strain evidence="4 5">11061_1 CR5-6</strain>
    </source>
</reference>
<dbReference type="GO" id="GO:0006508">
    <property type="term" value="P:proteolysis"/>
    <property type="evidence" value="ECO:0007669"/>
    <property type="project" value="InterPro"/>
</dbReference>
<dbReference type="HOGENOM" id="CLU_013253_8_2_1"/>
<gene>
    <name evidence="4" type="ORF">PHLGIDRAFT_118389</name>
</gene>
<protein>
    <recommendedName>
        <fullName evidence="3">Peptidase A1 domain-containing protein</fullName>
    </recommendedName>
</protein>
<dbReference type="PANTHER" id="PTHR47966:SF51">
    <property type="entry name" value="BETA-SITE APP-CLEAVING ENZYME, ISOFORM A-RELATED"/>
    <property type="match status" value="1"/>
</dbReference>
<dbReference type="AlphaFoldDB" id="A0A0C3RYF4"/>
<accession>A0A0C3RYF4</accession>
<dbReference type="Pfam" id="PF00026">
    <property type="entry name" value="Asp"/>
    <property type="match status" value="1"/>
</dbReference>